<dbReference type="PROSITE" id="PS50011">
    <property type="entry name" value="PROTEIN_KINASE_DOM"/>
    <property type="match status" value="1"/>
</dbReference>
<dbReference type="InterPro" id="IPR011009">
    <property type="entry name" value="Kinase-like_dom_sf"/>
</dbReference>
<organism evidence="2 3">
    <name type="scientific">Racocetra fulgida</name>
    <dbReference type="NCBI Taxonomy" id="60492"/>
    <lineage>
        <taxon>Eukaryota</taxon>
        <taxon>Fungi</taxon>
        <taxon>Fungi incertae sedis</taxon>
        <taxon>Mucoromycota</taxon>
        <taxon>Glomeromycotina</taxon>
        <taxon>Glomeromycetes</taxon>
        <taxon>Diversisporales</taxon>
        <taxon>Gigasporaceae</taxon>
        <taxon>Racocetra</taxon>
    </lineage>
</organism>
<dbReference type="Proteomes" id="UP000789396">
    <property type="component" value="Unassembled WGS sequence"/>
</dbReference>
<name>A0A9N9FYM9_9GLOM</name>
<feature type="non-terminal residue" evidence="2">
    <location>
        <position position="1"/>
    </location>
</feature>
<dbReference type="AlphaFoldDB" id="A0A9N9FYM9"/>
<evidence type="ECO:0000313" key="2">
    <source>
        <dbReference type="EMBL" id="CAG8565172.1"/>
    </source>
</evidence>
<dbReference type="InterPro" id="IPR001245">
    <property type="entry name" value="Ser-Thr/Tyr_kinase_cat_dom"/>
</dbReference>
<reference evidence="2" key="1">
    <citation type="submission" date="2021-06" db="EMBL/GenBank/DDBJ databases">
        <authorList>
            <person name="Kallberg Y."/>
            <person name="Tangrot J."/>
            <person name="Rosling A."/>
        </authorList>
    </citation>
    <scope>NUCLEOTIDE SEQUENCE</scope>
    <source>
        <strain evidence="2">IN212</strain>
    </source>
</reference>
<keyword evidence="3" id="KW-1185">Reference proteome</keyword>
<comment type="caution">
    <text evidence="2">The sequence shown here is derived from an EMBL/GenBank/DDBJ whole genome shotgun (WGS) entry which is preliminary data.</text>
</comment>
<dbReference type="InterPro" id="IPR000719">
    <property type="entry name" value="Prot_kinase_dom"/>
</dbReference>
<gene>
    <name evidence="2" type="ORF">RFULGI_LOCUS5228</name>
</gene>
<dbReference type="Gene3D" id="3.30.200.20">
    <property type="entry name" value="Phosphorylase Kinase, domain 1"/>
    <property type="match status" value="1"/>
</dbReference>
<dbReference type="GO" id="GO:0007166">
    <property type="term" value="P:cell surface receptor signaling pathway"/>
    <property type="evidence" value="ECO:0007669"/>
    <property type="project" value="InterPro"/>
</dbReference>
<proteinExistence type="predicted"/>
<dbReference type="EMBL" id="CAJVPZ010005747">
    <property type="protein sequence ID" value="CAG8565172.1"/>
    <property type="molecule type" value="Genomic_DNA"/>
</dbReference>
<protein>
    <submittedName>
        <fullName evidence="2">2126_t:CDS:1</fullName>
    </submittedName>
</protein>
<dbReference type="InterPro" id="IPR036537">
    <property type="entry name" value="Adaptor_Cbl_N_dom_sf"/>
</dbReference>
<dbReference type="GO" id="GO:0004674">
    <property type="term" value="F:protein serine/threonine kinase activity"/>
    <property type="evidence" value="ECO:0007669"/>
    <property type="project" value="TreeGrafter"/>
</dbReference>
<dbReference type="Pfam" id="PF07714">
    <property type="entry name" value="PK_Tyr_Ser-Thr"/>
    <property type="match status" value="1"/>
</dbReference>
<dbReference type="GO" id="GO:0005524">
    <property type="term" value="F:ATP binding"/>
    <property type="evidence" value="ECO:0007669"/>
    <property type="project" value="InterPro"/>
</dbReference>
<evidence type="ECO:0000259" key="1">
    <source>
        <dbReference type="PROSITE" id="PS50011"/>
    </source>
</evidence>
<dbReference type="OrthoDB" id="2424484at2759"/>
<dbReference type="PANTHER" id="PTHR44329">
    <property type="entry name" value="SERINE/THREONINE-PROTEIN KINASE TNNI3K-RELATED"/>
    <property type="match status" value="1"/>
</dbReference>
<accession>A0A9N9FYM9</accession>
<dbReference type="Gene3D" id="1.20.930.20">
    <property type="entry name" value="Adaptor protein Cbl, N-terminal domain"/>
    <property type="match status" value="1"/>
</dbReference>
<dbReference type="Gene3D" id="1.10.510.10">
    <property type="entry name" value="Transferase(Phosphotransferase) domain 1"/>
    <property type="match status" value="1"/>
</dbReference>
<evidence type="ECO:0000313" key="3">
    <source>
        <dbReference type="Proteomes" id="UP000789396"/>
    </source>
</evidence>
<sequence>MLDNSLLEVSPIDNGRKIQKNNQLFNDSIHLKPTIHSPAHDNNSESAPVCNIEYRELSIIRFISSGGFSDVYKGLYKKKFVAAKFVSRGNPTQLRDFDREVHHKPNLPIIVVEDYTNKLHDESFTNNMQICSYTTAELKQAITIESFKPLFESVCQLEKNWMQFCNVQLNGKISEVLGECIMETKHNVEKLKKRKSNIASFATLENYRCFQRLLQNITDIKDFICNISQIGGLTSYIQETDHGILLDKLKDKYDELLKEFKNFITEIKNAATNDSIFADLPIDSLNEPKNDGNIRVEKYCYSSDSHETNMLRIQITLLKNLEGSIHIHTEWSNYGNLKMYYNQYKPLNISIKINIAFDICNGLVFLNAVNFLHRNIRSENILITNDHRAKLTNFCYSRLTANDSRKINLKDTGIEYVAPEILER</sequence>
<dbReference type="SMART" id="SM00220">
    <property type="entry name" value="S_TKc"/>
    <property type="match status" value="1"/>
</dbReference>
<feature type="domain" description="Protein kinase" evidence="1">
    <location>
        <begin position="57"/>
        <end position="424"/>
    </location>
</feature>
<dbReference type="InterPro" id="IPR051681">
    <property type="entry name" value="Ser/Thr_Kinases-Pseudokinases"/>
</dbReference>
<dbReference type="SUPFAM" id="SSF56112">
    <property type="entry name" value="Protein kinase-like (PK-like)"/>
    <property type="match status" value="1"/>
</dbReference>